<gene>
    <name evidence="1" type="ORF">L203_105641</name>
</gene>
<proteinExistence type="predicted"/>
<sequence>MTFFVADAYKVSQSASDTNNRCVRPIQLYFYIGQRVVASVLAFFSIPLSRFDVMSTTRRGRRILLQISMEKYTETLRAYNAALLRVGATNNVTSFVVTIAIGKVESASA</sequence>
<reference evidence="1" key="3">
    <citation type="submission" date="2024-01" db="EMBL/GenBank/DDBJ databases">
        <authorList>
            <person name="Coelho M.A."/>
            <person name="David-Palma M."/>
            <person name="Shea T."/>
            <person name="Sun S."/>
            <person name="Cuomo C.A."/>
            <person name="Heitman J."/>
        </authorList>
    </citation>
    <scope>NUCLEOTIDE SEQUENCE</scope>
    <source>
        <strain evidence="1">CBS 7841</strain>
    </source>
</reference>
<organism evidence="1 2">
    <name type="scientific">Cryptococcus depauperatus CBS 7841</name>
    <dbReference type="NCBI Taxonomy" id="1295531"/>
    <lineage>
        <taxon>Eukaryota</taxon>
        <taxon>Fungi</taxon>
        <taxon>Dikarya</taxon>
        <taxon>Basidiomycota</taxon>
        <taxon>Agaricomycotina</taxon>
        <taxon>Tremellomycetes</taxon>
        <taxon>Tremellales</taxon>
        <taxon>Cryptococcaceae</taxon>
        <taxon>Cryptococcus</taxon>
    </lineage>
</organism>
<protein>
    <submittedName>
        <fullName evidence="1">Uncharacterized protein</fullName>
    </submittedName>
</protein>
<dbReference type="KEGG" id="cdep:91089850"/>
<name>A0AAJ8M3C6_9TREE</name>
<keyword evidence="2" id="KW-1185">Reference proteome</keyword>
<dbReference type="Proteomes" id="UP000094043">
    <property type="component" value="Chromosome 7"/>
</dbReference>
<evidence type="ECO:0000313" key="2">
    <source>
        <dbReference type="Proteomes" id="UP000094043"/>
    </source>
</evidence>
<dbReference type="EMBL" id="CP143790">
    <property type="protein sequence ID" value="WVN90405.1"/>
    <property type="molecule type" value="Genomic_DNA"/>
</dbReference>
<reference evidence="1" key="1">
    <citation type="submission" date="2016-06" db="EMBL/GenBank/DDBJ databases">
        <authorList>
            <person name="Cuomo C."/>
            <person name="Litvintseva A."/>
            <person name="Heitman J."/>
            <person name="Chen Y."/>
            <person name="Sun S."/>
            <person name="Springer D."/>
            <person name="Dromer F."/>
            <person name="Young S."/>
            <person name="Zeng Q."/>
            <person name="Chapman S."/>
            <person name="Gujja S."/>
            <person name="Saif S."/>
            <person name="Birren B."/>
        </authorList>
    </citation>
    <scope>NUCLEOTIDE SEQUENCE</scope>
    <source>
        <strain evidence="1">CBS 7841</strain>
    </source>
</reference>
<evidence type="ECO:0000313" key="1">
    <source>
        <dbReference type="EMBL" id="WVN90405.1"/>
    </source>
</evidence>
<reference evidence="1" key="2">
    <citation type="journal article" date="2022" name="Elife">
        <title>Obligate sexual reproduction of a homothallic fungus closely related to the Cryptococcus pathogenic species complex.</title>
        <authorList>
            <person name="Passer A.R."/>
            <person name="Clancey S.A."/>
            <person name="Shea T."/>
            <person name="David-Palma M."/>
            <person name="Averette A.F."/>
            <person name="Boekhout T."/>
            <person name="Porcel B.M."/>
            <person name="Nowrousian M."/>
            <person name="Cuomo C.A."/>
            <person name="Sun S."/>
            <person name="Heitman J."/>
            <person name="Coelho M.A."/>
        </authorList>
    </citation>
    <scope>NUCLEOTIDE SEQUENCE</scope>
    <source>
        <strain evidence="1">CBS 7841</strain>
    </source>
</reference>
<dbReference type="AlphaFoldDB" id="A0AAJ8M3C6"/>
<dbReference type="GeneID" id="91089850"/>
<accession>A0AAJ8M3C6</accession>
<dbReference type="RefSeq" id="XP_066071105.1">
    <property type="nucleotide sequence ID" value="XM_066215008.1"/>
</dbReference>